<keyword evidence="2" id="KW-1185">Reference proteome</keyword>
<dbReference type="EMBL" id="CP022521">
    <property type="protein sequence ID" value="ASO18091.1"/>
    <property type="molecule type" value="Genomic_DNA"/>
</dbReference>
<name>A0A221VXW1_9PSEU</name>
<evidence type="ECO:0000313" key="2">
    <source>
        <dbReference type="Proteomes" id="UP000204221"/>
    </source>
</evidence>
<sequence length="62" mass="6335">MNMIEGRDSVDRGIGAIVPAESGGGLVVNTRRGRSLAVLVSGDELAALEDDLEIGVGSRLVA</sequence>
<evidence type="ECO:0000313" key="1">
    <source>
        <dbReference type="EMBL" id="ASO18091.1"/>
    </source>
</evidence>
<dbReference type="Proteomes" id="UP000204221">
    <property type="component" value="Chromosome"/>
</dbReference>
<accession>A0A221VXW1</accession>
<proteinExistence type="predicted"/>
<dbReference type="KEGG" id="ahg:AHOG_02135"/>
<organism evidence="1 2">
    <name type="scientific">Actinoalloteichus hoggarensis</name>
    <dbReference type="NCBI Taxonomy" id="1470176"/>
    <lineage>
        <taxon>Bacteria</taxon>
        <taxon>Bacillati</taxon>
        <taxon>Actinomycetota</taxon>
        <taxon>Actinomycetes</taxon>
        <taxon>Pseudonocardiales</taxon>
        <taxon>Pseudonocardiaceae</taxon>
        <taxon>Actinoalloteichus</taxon>
    </lineage>
</organism>
<dbReference type="OrthoDB" id="3700388at2"/>
<gene>
    <name evidence="1" type="ORF">AHOG_02135</name>
</gene>
<dbReference type="RefSeq" id="WP_093939862.1">
    <property type="nucleotide sequence ID" value="NZ_CP022521.1"/>
</dbReference>
<reference evidence="1 2" key="1">
    <citation type="submission" date="2017-07" db="EMBL/GenBank/DDBJ databases">
        <title>Complete genome sequence of Actinoalloteichus hoggarensis DSM 45943, type strain of Actinoalloteichus hoggarensis.</title>
        <authorList>
            <person name="Ruckert C."/>
            <person name="Nouioui I."/>
            <person name="Willmese J."/>
            <person name="van Wezel G."/>
            <person name="Klenk H.-P."/>
            <person name="Kalinowski J."/>
            <person name="Zotchev S.B."/>
        </authorList>
    </citation>
    <scope>NUCLEOTIDE SEQUENCE [LARGE SCALE GENOMIC DNA]</scope>
    <source>
        <strain evidence="1 2">DSM 45943</strain>
    </source>
</reference>
<dbReference type="AlphaFoldDB" id="A0A221VXW1"/>
<protein>
    <submittedName>
        <fullName evidence="1">Uncharacterized protein</fullName>
    </submittedName>
</protein>